<feature type="domain" description="Methyl-accepting transducer" evidence="1">
    <location>
        <begin position="2"/>
        <end position="55"/>
    </location>
</feature>
<evidence type="ECO:0000313" key="3">
    <source>
        <dbReference type="Proteomes" id="UP000065521"/>
    </source>
</evidence>
<accession>A0A102KHJ3</accession>
<organism evidence="2 3">
    <name type="scientific">Burkholderia ubonensis</name>
    <dbReference type="NCBI Taxonomy" id="101571"/>
    <lineage>
        <taxon>Bacteria</taxon>
        <taxon>Pseudomonadati</taxon>
        <taxon>Pseudomonadota</taxon>
        <taxon>Betaproteobacteria</taxon>
        <taxon>Burkholderiales</taxon>
        <taxon>Burkholderiaceae</taxon>
        <taxon>Burkholderia</taxon>
        <taxon>Burkholderia cepacia complex</taxon>
    </lineage>
</organism>
<dbReference type="Pfam" id="PF00015">
    <property type="entry name" value="MCPsignal"/>
    <property type="match status" value="1"/>
</dbReference>
<dbReference type="AlphaFoldDB" id="A0A102KHJ3"/>
<reference evidence="2 3" key="1">
    <citation type="submission" date="2015-11" db="EMBL/GenBank/DDBJ databases">
        <title>Expanding the genomic diversity of Burkholderia species for the development of highly accurate diagnostics.</title>
        <authorList>
            <person name="Sahl J."/>
            <person name="Keim P."/>
            <person name="Wagner D."/>
        </authorList>
    </citation>
    <scope>NUCLEOTIDE SEQUENCE [LARGE SCALE GENOMIC DNA]</scope>
    <source>
        <strain evidence="2 3">RF32-BP4</strain>
    </source>
</reference>
<dbReference type="Proteomes" id="UP000065521">
    <property type="component" value="Unassembled WGS sequence"/>
</dbReference>
<dbReference type="InterPro" id="IPR004089">
    <property type="entry name" value="MCPsignal_dom"/>
</dbReference>
<gene>
    <name evidence="2" type="ORF">WI38_28400</name>
</gene>
<comment type="caution">
    <text evidence="2">The sequence shown here is derived from an EMBL/GenBank/DDBJ whole genome shotgun (WGS) entry which is preliminary data.</text>
</comment>
<sequence length="70" mass="7712">MEQVRIGSDLVAQAGMKMDEIVLNVERVKRIMGEITDATQAQSAGIEQVPASTRHAEFAPWRKSFAHEGS</sequence>
<protein>
    <recommendedName>
        <fullName evidence="1">Methyl-accepting transducer domain-containing protein</fullName>
    </recommendedName>
</protein>
<name>A0A102KHJ3_9BURK</name>
<evidence type="ECO:0000313" key="2">
    <source>
        <dbReference type="EMBL" id="KUZ82811.1"/>
    </source>
</evidence>
<dbReference type="GO" id="GO:0007165">
    <property type="term" value="P:signal transduction"/>
    <property type="evidence" value="ECO:0007669"/>
    <property type="project" value="InterPro"/>
</dbReference>
<dbReference type="RefSeq" id="WP_059636896.1">
    <property type="nucleotide sequence ID" value="NZ_LOTK01000020.1"/>
</dbReference>
<evidence type="ECO:0000259" key="1">
    <source>
        <dbReference type="Pfam" id="PF00015"/>
    </source>
</evidence>
<dbReference type="GO" id="GO:0016020">
    <property type="term" value="C:membrane"/>
    <property type="evidence" value="ECO:0007669"/>
    <property type="project" value="InterPro"/>
</dbReference>
<proteinExistence type="predicted"/>
<dbReference type="EMBL" id="LOTN01000067">
    <property type="protein sequence ID" value="KUZ82811.1"/>
    <property type="molecule type" value="Genomic_DNA"/>
</dbReference>